<keyword evidence="3" id="KW-0812">Transmembrane</keyword>
<keyword evidence="3" id="KW-1133">Transmembrane helix</keyword>
<feature type="transmembrane region" description="Helical" evidence="3">
    <location>
        <begin position="80"/>
        <end position="102"/>
    </location>
</feature>
<sequence length="560" mass="62662">MDNNIQALIFKAVDGVITPDEFEVLQDAIENDPAVRDEYLRAVRLSDSLSERALDFAMNNEEPGQQQVVVEAPVRSRSRWFMFAVQAVAAIAVLALVGGFAFKFGQLNVAPPDGPVVDSEDDTLEQREPYIAGHATLRRVVDMEWTADAPRYHQGDLLPAGRLKYDAGTAEIDFFCGATLIVEGPAELDLESDWSVRVLKGRLRANVPPAARGFVVKAADAEIVDLGTEFTLDVSVDNARVEVIDGEVELRGNGHDSSRLVTGQKQWIKETETPLVSGEGPSTPIDLQRRHLDAQLERFETWKTNSHRLSSDERLIAHYPIALSPDSRVIANAASSTSMRDAQIIGPVEHKLGRFGEASAGLGFSRPGARLRTRIDGEFEAYTFTCWVRIDSLEHRYNALFMSDGYENGEPHWQIRDDGKLMFSVMVDDSQNIEFFNKEEQRVVRDAGLHRVYYTEPIWDITQSGQWLHLAAVYDPAHRVVTQYVNGEQISRQEIIDKFYINKLTIGAAEIGNWGQPFRKTPWFAVRNLNGAVDELAIFNAALTSDEIHSLYEQGKPLGY</sequence>
<protein>
    <submittedName>
        <fullName evidence="5">FecR protein</fullName>
    </submittedName>
</protein>
<dbReference type="Pfam" id="PF04773">
    <property type="entry name" value="FecR"/>
    <property type="match status" value="1"/>
</dbReference>
<dbReference type="GO" id="GO:0016989">
    <property type="term" value="F:sigma factor antagonist activity"/>
    <property type="evidence" value="ECO:0007669"/>
    <property type="project" value="TreeGrafter"/>
</dbReference>
<dbReference type="InterPro" id="IPR006558">
    <property type="entry name" value="LamG-like"/>
</dbReference>
<dbReference type="SMART" id="SM00560">
    <property type="entry name" value="LamGL"/>
    <property type="match status" value="1"/>
</dbReference>
<evidence type="ECO:0000256" key="3">
    <source>
        <dbReference type="SAM" id="Phobius"/>
    </source>
</evidence>
<evidence type="ECO:0000256" key="2">
    <source>
        <dbReference type="ARBA" id="ARBA00023157"/>
    </source>
</evidence>
<dbReference type="PANTHER" id="PTHR30273">
    <property type="entry name" value="PERIPLASMIC SIGNAL SENSOR AND SIGMA FACTOR ACTIVATOR FECR-RELATED"/>
    <property type="match status" value="1"/>
</dbReference>
<keyword evidence="6" id="KW-1185">Reference proteome</keyword>
<dbReference type="RefSeq" id="WP_145265342.1">
    <property type="nucleotide sequence ID" value="NZ_CP036316.1"/>
</dbReference>
<dbReference type="OrthoDB" id="258532at2"/>
<evidence type="ECO:0000313" key="6">
    <source>
        <dbReference type="Proteomes" id="UP000319976"/>
    </source>
</evidence>
<dbReference type="InterPro" id="IPR006860">
    <property type="entry name" value="FecR"/>
</dbReference>
<name>A0A517TD81_9PLAN</name>
<keyword evidence="1" id="KW-0732">Signal</keyword>
<dbReference type="EMBL" id="CP036316">
    <property type="protein sequence ID" value="QDT66333.1"/>
    <property type="molecule type" value="Genomic_DNA"/>
</dbReference>
<keyword evidence="3" id="KW-0472">Membrane</keyword>
<feature type="domain" description="LamG-like jellyroll fold" evidence="4">
    <location>
        <begin position="380"/>
        <end position="546"/>
    </location>
</feature>
<dbReference type="Pfam" id="PF13385">
    <property type="entry name" value="Laminin_G_3"/>
    <property type="match status" value="1"/>
</dbReference>
<dbReference type="InterPro" id="IPR013320">
    <property type="entry name" value="ConA-like_dom_sf"/>
</dbReference>
<keyword evidence="2" id="KW-1015">Disulfide bond</keyword>
<dbReference type="Proteomes" id="UP000319976">
    <property type="component" value="Chromosome"/>
</dbReference>
<gene>
    <name evidence="5" type="ORF">V22_35990</name>
</gene>
<organism evidence="5 6">
    <name type="scientific">Calycomorphotria hydatis</name>
    <dbReference type="NCBI Taxonomy" id="2528027"/>
    <lineage>
        <taxon>Bacteria</taxon>
        <taxon>Pseudomonadati</taxon>
        <taxon>Planctomycetota</taxon>
        <taxon>Planctomycetia</taxon>
        <taxon>Planctomycetales</taxon>
        <taxon>Planctomycetaceae</taxon>
        <taxon>Calycomorphotria</taxon>
    </lineage>
</organism>
<dbReference type="Gene3D" id="2.60.120.1440">
    <property type="match status" value="1"/>
</dbReference>
<evidence type="ECO:0000259" key="4">
    <source>
        <dbReference type="SMART" id="SM00560"/>
    </source>
</evidence>
<accession>A0A517TD81</accession>
<proteinExistence type="predicted"/>
<dbReference type="KEGG" id="chya:V22_35990"/>
<dbReference type="InterPro" id="IPR012373">
    <property type="entry name" value="Ferrdict_sens_TM"/>
</dbReference>
<dbReference type="Gene3D" id="2.60.120.200">
    <property type="match status" value="1"/>
</dbReference>
<evidence type="ECO:0000256" key="1">
    <source>
        <dbReference type="ARBA" id="ARBA00022729"/>
    </source>
</evidence>
<evidence type="ECO:0000313" key="5">
    <source>
        <dbReference type="EMBL" id="QDT66333.1"/>
    </source>
</evidence>
<dbReference type="PANTHER" id="PTHR30273:SF2">
    <property type="entry name" value="PROTEIN FECR"/>
    <property type="match status" value="1"/>
</dbReference>
<dbReference type="AlphaFoldDB" id="A0A517TD81"/>
<reference evidence="5 6" key="1">
    <citation type="submission" date="2019-02" db="EMBL/GenBank/DDBJ databases">
        <title>Deep-cultivation of Planctomycetes and their phenomic and genomic characterization uncovers novel biology.</title>
        <authorList>
            <person name="Wiegand S."/>
            <person name="Jogler M."/>
            <person name="Boedeker C."/>
            <person name="Pinto D."/>
            <person name="Vollmers J."/>
            <person name="Rivas-Marin E."/>
            <person name="Kohn T."/>
            <person name="Peeters S.H."/>
            <person name="Heuer A."/>
            <person name="Rast P."/>
            <person name="Oberbeckmann S."/>
            <person name="Bunk B."/>
            <person name="Jeske O."/>
            <person name="Meyerdierks A."/>
            <person name="Storesund J.E."/>
            <person name="Kallscheuer N."/>
            <person name="Luecker S."/>
            <person name="Lage O.M."/>
            <person name="Pohl T."/>
            <person name="Merkel B.J."/>
            <person name="Hornburger P."/>
            <person name="Mueller R.-W."/>
            <person name="Bruemmer F."/>
            <person name="Labrenz M."/>
            <person name="Spormann A.M."/>
            <person name="Op den Camp H."/>
            <person name="Overmann J."/>
            <person name="Amann R."/>
            <person name="Jetten M.S.M."/>
            <person name="Mascher T."/>
            <person name="Medema M.H."/>
            <person name="Devos D.P."/>
            <person name="Kaster A.-K."/>
            <person name="Ovreas L."/>
            <person name="Rohde M."/>
            <person name="Galperin M.Y."/>
            <person name="Jogler C."/>
        </authorList>
    </citation>
    <scope>NUCLEOTIDE SEQUENCE [LARGE SCALE GENOMIC DNA]</scope>
    <source>
        <strain evidence="5 6">V22</strain>
    </source>
</reference>
<dbReference type="SUPFAM" id="SSF49899">
    <property type="entry name" value="Concanavalin A-like lectins/glucanases"/>
    <property type="match status" value="1"/>
</dbReference>